<dbReference type="CDD" id="cd00920">
    <property type="entry name" value="Cupredoxin"/>
    <property type="match status" value="1"/>
</dbReference>
<feature type="signal peptide" evidence="2">
    <location>
        <begin position="1"/>
        <end position="20"/>
    </location>
</feature>
<dbReference type="Gene3D" id="2.60.40.420">
    <property type="entry name" value="Cupredoxins - blue copper proteins"/>
    <property type="match status" value="1"/>
</dbReference>
<dbReference type="InterPro" id="IPR008972">
    <property type="entry name" value="Cupredoxin"/>
</dbReference>
<dbReference type="OrthoDB" id="5415867at2759"/>
<name>A0A6G1J5Y6_9PLEO</name>
<evidence type="ECO:0000313" key="4">
    <source>
        <dbReference type="Proteomes" id="UP000799291"/>
    </source>
</evidence>
<dbReference type="Proteomes" id="UP000799291">
    <property type="component" value="Unassembled WGS sequence"/>
</dbReference>
<dbReference type="EMBL" id="MU005578">
    <property type="protein sequence ID" value="KAF2685828.1"/>
    <property type="molecule type" value="Genomic_DNA"/>
</dbReference>
<proteinExistence type="predicted"/>
<organism evidence="3 4">
    <name type="scientific">Lentithecium fluviatile CBS 122367</name>
    <dbReference type="NCBI Taxonomy" id="1168545"/>
    <lineage>
        <taxon>Eukaryota</taxon>
        <taxon>Fungi</taxon>
        <taxon>Dikarya</taxon>
        <taxon>Ascomycota</taxon>
        <taxon>Pezizomycotina</taxon>
        <taxon>Dothideomycetes</taxon>
        <taxon>Pleosporomycetidae</taxon>
        <taxon>Pleosporales</taxon>
        <taxon>Massarineae</taxon>
        <taxon>Lentitheciaceae</taxon>
        <taxon>Lentithecium</taxon>
    </lineage>
</organism>
<sequence length="184" mass="20002">MVAFTSIALATTTFLGLTAAAPHSKRDHPVIHRIYAGSTVENGGLHFEPQNLVAMTGEYVEVHFLAKNHTIVQSSFDKPCEPLADGAGFFSGFNFATSEGTIANGEAIKVFTFEVQNEDPIWFYCSQPNGEHCKAGMSGVINQNFNSDKTLAAYKEKAKTAVVQQPSPDFRKSQGGKIEPNYPL</sequence>
<dbReference type="SUPFAM" id="SSF49503">
    <property type="entry name" value="Cupredoxins"/>
    <property type="match status" value="1"/>
</dbReference>
<evidence type="ECO:0000256" key="2">
    <source>
        <dbReference type="SAM" id="SignalP"/>
    </source>
</evidence>
<evidence type="ECO:0008006" key="5">
    <source>
        <dbReference type="Google" id="ProtNLM"/>
    </source>
</evidence>
<feature type="chain" id="PRO_5026345537" description="Cupredoxin" evidence="2">
    <location>
        <begin position="21"/>
        <end position="184"/>
    </location>
</feature>
<accession>A0A6G1J5Y6</accession>
<gene>
    <name evidence="3" type="ORF">K458DRAFT_417034</name>
</gene>
<evidence type="ECO:0000256" key="1">
    <source>
        <dbReference type="SAM" id="MobiDB-lite"/>
    </source>
</evidence>
<feature type="region of interest" description="Disordered" evidence="1">
    <location>
        <begin position="163"/>
        <end position="184"/>
    </location>
</feature>
<evidence type="ECO:0000313" key="3">
    <source>
        <dbReference type="EMBL" id="KAF2685828.1"/>
    </source>
</evidence>
<reference evidence="3" key="1">
    <citation type="journal article" date="2020" name="Stud. Mycol.">
        <title>101 Dothideomycetes genomes: a test case for predicting lifestyles and emergence of pathogens.</title>
        <authorList>
            <person name="Haridas S."/>
            <person name="Albert R."/>
            <person name="Binder M."/>
            <person name="Bloem J."/>
            <person name="Labutti K."/>
            <person name="Salamov A."/>
            <person name="Andreopoulos B."/>
            <person name="Baker S."/>
            <person name="Barry K."/>
            <person name="Bills G."/>
            <person name="Bluhm B."/>
            <person name="Cannon C."/>
            <person name="Castanera R."/>
            <person name="Culley D."/>
            <person name="Daum C."/>
            <person name="Ezra D."/>
            <person name="Gonzalez J."/>
            <person name="Henrissat B."/>
            <person name="Kuo A."/>
            <person name="Liang C."/>
            <person name="Lipzen A."/>
            <person name="Lutzoni F."/>
            <person name="Magnuson J."/>
            <person name="Mondo S."/>
            <person name="Nolan M."/>
            <person name="Ohm R."/>
            <person name="Pangilinan J."/>
            <person name="Park H.-J."/>
            <person name="Ramirez L."/>
            <person name="Alfaro M."/>
            <person name="Sun H."/>
            <person name="Tritt A."/>
            <person name="Yoshinaga Y."/>
            <person name="Zwiers L.-H."/>
            <person name="Turgeon B."/>
            <person name="Goodwin S."/>
            <person name="Spatafora J."/>
            <person name="Crous P."/>
            <person name="Grigoriev I."/>
        </authorList>
    </citation>
    <scope>NUCLEOTIDE SEQUENCE</scope>
    <source>
        <strain evidence="3">CBS 122367</strain>
    </source>
</reference>
<dbReference type="AlphaFoldDB" id="A0A6G1J5Y6"/>
<dbReference type="PANTHER" id="PTHR34883:SF15">
    <property type="entry name" value="EXTRACELLULAR SERINE-RICH PROTEIN"/>
    <property type="match status" value="1"/>
</dbReference>
<keyword evidence="4" id="KW-1185">Reference proteome</keyword>
<protein>
    <recommendedName>
        <fullName evidence="5">Cupredoxin</fullName>
    </recommendedName>
</protein>
<dbReference type="PANTHER" id="PTHR34883">
    <property type="entry name" value="SERINE-RICH PROTEIN, PUTATIVE-RELATED-RELATED"/>
    <property type="match status" value="1"/>
</dbReference>
<keyword evidence="2" id="KW-0732">Signal</keyword>
<dbReference type="InterPro" id="IPR052953">
    <property type="entry name" value="Ser-rich/MCO-related"/>
</dbReference>